<dbReference type="AlphaFoldDB" id="A0A248KJA3"/>
<dbReference type="Gene3D" id="3.40.50.300">
    <property type="entry name" value="P-loop containing nucleotide triphosphate hydrolases"/>
    <property type="match status" value="1"/>
</dbReference>
<reference evidence="1 2" key="1">
    <citation type="submission" date="2017-06" db="EMBL/GenBank/DDBJ databases">
        <title>Origin of plasmid-mediated fosfomycin resistance gene fosA3.</title>
        <authorList>
            <person name="Ito R."/>
            <person name="Pacey M.P."/>
            <person name="Doi Y."/>
        </authorList>
    </citation>
    <scope>NUCLEOTIDE SEQUENCE [LARGE SCALE GENOMIC DNA]</scope>
    <source>
        <strain evidence="1 2">YDC799</strain>
    </source>
</reference>
<dbReference type="Pfam" id="PF03237">
    <property type="entry name" value="Terminase_6N"/>
    <property type="match status" value="1"/>
</dbReference>
<evidence type="ECO:0000313" key="2">
    <source>
        <dbReference type="Proteomes" id="UP000197098"/>
    </source>
</evidence>
<dbReference type="Proteomes" id="UP000197098">
    <property type="component" value="Chromosome"/>
</dbReference>
<protein>
    <submittedName>
        <fullName evidence="1">Uncharacterized protein</fullName>
    </submittedName>
</protein>
<name>A0A248KJA3_9ENTR</name>
<sequence>MTEITFERRMKVRAAARALAKAGKAAIKANSHVIRAAQYFNKFYRWDSFSPYAYQVKWFASGASYLLRYLSAANRIGKTYGAAHEFAYHATGQYPSWWKGYRCGAGTLWAVGISSDSTRKVLQKELIGTNDARSISQYGTGSIPRDCIIWDSIVRRGETLVSLKIKHISGEGSEIHFYSATQDETVYMGQSIVFAWIDEQSERELEIIAQCTTRTTTTGGCIAVTATPEVGATDFYAQCRDDTTGEIYFQNATWDDADHLTPEVKASLLARIPAYQRKMRSLGIPVLGVGAIYPYSDEEITCAPFAIPDHWQVISGLDFGYSGISDPSTIVSCAYDPDTGMRYVFQEWGSETDRDKYANSHMPDYMARKLTGIEPDDWPTGEEFTGLGMPSIVVKTPHDGNGVLPGTQQTRAEIMRKVGANVHPLLWEIPEDLAPLEQHCRSLVGSIAIIAQWFKDGVLKIFTTCTEVMRELRLYQWVKQGHRTVPADKNNHFLDALRIAAIRVSYDGEYMQYATRKVEIEIEDSNSYLKDMGAYAL</sequence>
<proteinExistence type="predicted"/>
<evidence type="ECO:0000313" key="1">
    <source>
        <dbReference type="EMBL" id="ASG63951.1"/>
    </source>
</evidence>
<accession>A0A248KJA3</accession>
<dbReference type="InterPro" id="IPR027417">
    <property type="entry name" value="P-loop_NTPase"/>
</dbReference>
<gene>
    <name evidence="1" type="ORF">CEW81_18355</name>
</gene>
<dbReference type="EMBL" id="CP022114">
    <property type="protein sequence ID" value="ASG63951.1"/>
    <property type="molecule type" value="Genomic_DNA"/>
</dbReference>
<dbReference type="Gene3D" id="3.30.420.280">
    <property type="match status" value="1"/>
</dbReference>
<organism evidence="1 2">
    <name type="scientific">Kluyvera genomosp. 3</name>
    <dbReference type="NCBI Taxonomy" id="2774055"/>
    <lineage>
        <taxon>Bacteria</taxon>
        <taxon>Pseudomonadati</taxon>
        <taxon>Pseudomonadota</taxon>
        <taxon>Gammaproteobacteria</taxon>
        <taxon>Enterobacterales</taxon>
        <taxon>Enterobacteriaceae</taxon>
        <taxon>Kluyvera</taxon>
    </lineage>
</organism>